<dbReference type="Proteomes" id="UP000321085">
    <property type="component" value="Unassembled WGS sequence"/>
</dbReference>
<dbReference type="EMBL" id="BJYU01000034">
    <property type="protein sequence ID" value="GEO15054.1"/>
    <property type="molecule type" value="Genomic_DNA"/>
</dbReference>
<dbReference type="Gene3D" id="3.30.160.660">
    <property type="match status" value="1"/>
</dbReference>
<dbReference type="Pfam" id="PF02624">
    <property type="entry name" value="YcaO"/>
    <property type="match status" value="1"/>
</dbReference>
<evidence type="ECO:0000313" key="4">
    <source>
        <dbReference type="Proteomes" id="UP000321085"/>
    </source>
</evidence>
<dbReference type="NCBIfam" id="TIGR00702">
    <property type="entry name" value="YcaO-type kinase domain"/>
    <property type="match status" value="1"/>
</dbReference>
<name>A0A512BT23_9HYPH</name>
<comment type="caution">
    <text evidence="3">The sequence shown here is derived from an EMBL/GenBank/DDBJ whole genome shotgun (WGS) entry which is preliminary data.</text>
</comment>
<dbReference type="PROSITE" id="PS51664">
    <property type="entry name" value="YCAO"/>
    <property type="match status" value="1"/>
</dbReference>
<dbReference type="InterPro" id="IPR003776">
    <property type="entry name" value="YcaO-like_dom"/>
</dbReference>
<dbReference type="PANTHER" id="PTHR37809:SF1">
    <property type="entry name" value="RIBOSOMAL PROTEIN S12 METHYLTHIOTRANSFERASE ACCESSORY FACTOR YCAO"/>
    <property type="match status" value="1"/>
</dbReference>
<reference evidence="3 4" key="1">
    <citation type="submission" date="2019-07" db="EMBL/GenBank/DDBJ databases">
        <title>Whole genome shotgun sequence of Microvirga aerophila NBRC 106136.</title>
        <authorList>
            <person name="Hosoyama A."/>
            <person name="Uohara A."/>
            <person name="Ohji S."/>
            <person name="Ichikawa N."/>
        </authorList>
    </citation>
    <scope>NUCLEOTIDE SEQUENCE [LARGE SCALE GENOMIC DNA]</scope>
    <source>
        <strain evidence="3 4">NBRC 106136</strain>
    </source>
</reference>
<dbReference type="AlphaFoldDB" id="A0A512BT23"/>
<gene>
    <name evidence="3" type="ORF">MAE02_27500</name>
</gene>
<proteinExistence type="predicted"/>
<feature type="region of interest" description="Disordered" evidence="1">
    <location>
        <begin position="1"/>
        <end position="30"/>
    </location>
</feature>
<evidence type="ECO:0000256" key="1">
    <source>
        <dbReference type="SAM" id="MobiDB-lite"/>
    </source>
</evidence>
<dbReference type="RefSeq" id="WP_162815591.1">
    <property type="nucleotide sequence ID" value="NZ_BJYU01000034.1"/>
</dbReference>
<keyword evidence="4" id="KW-1185">Reference proteome</keyword>
<evidence type="ECO:0000259" key="2">
    <source>
        <dbReference type="PROSITE" id="PS51664"/>
    </source>
</evidence>
<protein>
    <recommendedName>
        <fullName evidence="2">YcaO domain-containing protein</fullName>
    </recommendedName>
</protein>
<sequence>MAGPNPSVESWPASFPTNGTATPKTFRRGAHRAIEPEETLTRLQPLLASMEITRVADITGLDVIGLPVAVAVRPNARSNAVFQGKGMTRAAAKVSAIMEAVETFHAERLHGPLLWADARELRQKGYRLLDVGRLSRRTGVDFSDDTKTLWIEGRHLEDDAPCLLPYEIAHVNFTLPSPAGSGYFLASTNGLASGNNRAEALVHAACEVIERDCHILFGLDHTALDARRLDLASVDDDDALLVIDRIKTAGLLCAVWDLTSDIGIAAFRCHIMERDGGPGVMPLPAEGHGCHPDRGIALVRALLEAAQSRATVIAGTRDEVGPDFYHRMDDPGQLAEWRGRLASSSSACRFDNVPHCTFETIDEDLSHIATQLRSAGLSEIVVLDLSPADAPFAVARVVIPGLEGPPSPHIIPGSRARRHLEKMR</sequence>
<dbReference type="PANTHER" id="PTHR37809">
    <property type="entry name" value="RIBOSOMAL PROTEIN S12 METHYLTHIOTRANSFERASE ACCESSORY FACTOR YCAO"/>
    <property type="match status" value="1"/>
</dbReference>
<feature type="domain" description="YcaO" evidence="2">
    <location>
        <begin position="84"/>
        <end position="424"/>
    </location>
</feature>
<organism evidence="3 4">
    <name type="scientific">Microvirga aerophila</name>
    <dbReference type="NCBI Taxonomy" id="670291"/>
    <lineage>
        <taxon>Bacteria</taxon>
        <taxon>Pseudomonadati</taxon>
        <taxon>Pseudomonadota</taxon>
        <taxon>Alphaproteobacteria</taxon>
        <taxon>Hyphomicrobiales</taxon>
        <taxon>Methylobacteriaceae</taxon>
        <taxon>Microvirga</taxon>
    </lineage>
</organism>
<accession>A0A512BT23</accession>
<evidence type="ECO:0000313" key="3">
    <source>
        <dbReference type="EMBL" id="GEO15054.1"/>
    </source>
</evidence>